<reference evidence="1" key="1">
    <citation type="submission" date="2022-06" db="EMBL/GenBank/DDBJ databases">
        <title>Phylogenomic reconstructions and comparative analyses of Kickxellomycotina fungi.</title>
        <authorList>
            <person name="Reynolds N.K."/>
            <person name="Stajich J.E."/>
            <person name="Barry K."/>
            <person name="Grigoriev I.V."/>
            <person name="Crous P."/>
            <person name="Smith M.E."/>
        </authorList>
    </citation>
    <scope>NUCLEOTIDE SEQUENCE</scope>
    <source>
        <strain evidence="1">RSA 2271</strain>
    </source>
</reference>
<comment type="caution">
    <text evidence="1">The sequence shown here is derived from an EMBL/GenBank/DDBJ whole genome shotgun (WGS) entry which is preliminary data.</text>
</comment>
<proteinExistence type="predicted"/>
<sequence length="136" mass="15520">MTTLEQLRIYIDILLHQGKKEKAVQSFDADPKLKSLMKHDPDLNSLKLDLLVHTQAFATAQEFALELLKDRARPTPLDHSNNWDIYKNYAKCVVEAQGHEMDGWDRLSEFAKDPERARNACLAQVELTSLLTEAGK</sequence>
<evidence type="ECO:0000313" key="1">
    <source>
        <dbReference type="EMBL" id="KAJ1670493.1"/>
    </source>
</evidence>
<organism evidence="1 2">
    <name type="scientific">Spiromyces aspiralis</name>
    <dbReference type="NCBI Taxonomy" id="68401"/>
    <lineage>
        <taxon>Eukaryota</taxon>
        <taxon>Fungi</taxon>
        <taxon>Fungi incertae sedis</taxon>
        <taxon>Zoopagomycota</taxon>
        <taxon>Kickxellomycotina</taxon>
        <taxon>Kickxellomycetes</taxon>
        <taxon>Kickxellales</taxon>
        <taxon>Kickxellaceae</taxon>
        <taxon>Spiromyces</taxon>
    </lineage>
</organism>
<keyword evidence="2" id="KW-1185">Reference proteome</keyword>
<dbReference type="Proteomes" id="UP001145114">
    <property type="component" value="Unassembled WGS sequence"/>
</dbReference>
<name>A0ACC1H8K6_9FUNG</name>
<protein>
    <submittedName>
        <fullName evidence="1">Uncharacterized protein</fullName>
    </submittedName>
</protein>
<feature type="non-terminal residue" evidence="1">
    <location>
        <position position="136"/>
    </location>
</feature>
<evidence type="ECO:0000313" key="2">
    <source>
        <dbReference type="Proteomes" id="UP001145114"/>
    </source>
</evidence>
<dbReference type="EMBL" id="JAMZIH010009230">
    <property type="protein sequence ID" value="KAJ1670493.1"/>
    <property type="molecule type" value="Genomic_DNA"/>
</dbReference>
<gene>
    <name evidence="1" type="ORF">EV182_008169</name>
</gene>
<accession>A0ACC1H8K6</accession>